<organism evidence="1 2">
    <name type="scientific">Fusarium culmorum</name>
    <dbReference type="NCBI Taxonomy" id="5516"/>
    <lineage>
        <taxon>Eukaryota</taxon>
        <taxon>Fungi</taxon>
        <taxon>Dikarya</taxon>
        <taxon>Ascomycota</taxon>
        <taxon>Pezizomycotina</taxon>
        <taxon>Sordariomycetes</taxon>
        <taxon>Hypocreomycetidae</taxon>
        <taxon>Hypocreales</taxon>
        <taxon>Nectriaceae</taxon>
        <taxon>Fusarium</taxon>
    </lineage>
</organism>
<protein>
    <submittedName>
        <fullName evidence="1">Uncharacterized protein</fullName>
    </submittedName>
</protein>
<dbReference type="EMBL" id="CP064748">
    <property type="protein sequence ID" value="QPC62335.1"/>
    <property type="molecule type" value="Genomic_DNA"/>
</dbReference>
<gene>
    <name evidence="1" type="ORF">HYE67_004566</name>
</gene>
<evidence type="ECO:0000313" key="2">
    <source>
        <dbReference type="Proteomes" id="UP000663297"/>
    </source>
</evidence>
<proteinExistence type="predicted"/>
<name>A0A7S8HVG5_FUSCU</name>
<evidence type="ECO:0000313" key="1">
    <source>
        <dbReference type="EMBL" id="QPC62335.1"/>
    </source>
</evidence>
<sequence>MDDFPRLLSLPFELRDMIWTYCATTAESNGLLKCCHQARDGFTHHCILTEDAERLQTLRIWLDSTYDDGIWLKFDYTWTKDGHYHHAVSQVGDMSDPIIRTFLKIRQVNKIILDLQVPRRGYFVGTLFMMLAKVNDVYCLMSNMMRDIIMEQPDPDLGHVEINFLTESRQPGQTANEAKNSWECRSPKVLQEPIRKYWSRAGQMPCFYEYFLISHPWEFPRPPVIISKEIIWKQATHSFPLKRFNIQQQIAVWSAESMTRARWNGKRTKFDYDSLTIEPHWEHVYYDGENLMSRFQFWLDNLPGPTGGHMDMLRLHRFKTMDKYGAGIFARQNQNYPKSGGPYGASTEINRRLATLFDPFAASHIIEMRDSCPHFRAVKWATASLSKHTKQMSDEARLKFYPHGIRYYWDSRNLIEWRLHWTTRNYSLLEKFDNSLYGCNNVLLHQWWECAASYRDSWAVLNELALPVEREALQWAIKSFPNHPADIERPVLVRRDRDEYIVRVARKVCGYTIYNYCTMAWRCLAWANYTGASPFFHNNRGFRPGSGSRYWHRSMYSPHGHLMYPPDF</sequence>
<dbReference type="Proteomes" id="UP000663297">
    <property type="component" value="Chromosome 2"/>
</dbReference>
<reference evidence="1" key="1">
    <citation type="submission" date="2020-11" db="EMBL/GenBank/DDBJ databases">
        <title>The chromosome-scale genome resource for two endophytic Fusarium species: F. culmorum and F. pseudograminearum.</title>
        <authorList>
            <person name="Yuan Z."/>
        </authorList>
    </citation>
    <scope>NUCLEOTIDE SEQUENCE</scope>
    <source>
        <strain evidence="1">Class2-1B</strain>
    </source>
</reference>
<dbReference type="AlphaFoldDB" id="A0A7S8HVG5"/>
<accession>A0A7S8HVG5</accession>